<accession>A0ACB9NNW4</accession>
<protein>
    <submittedName>
        <fullName evidence="1">Uncharacterized protein</fullName>
    </submittedName>
</protein>
<keyword evidence="2" id="KW-1185">Reference proteome</keyword>
<organism evidence="1 2">
    <name type="scientific">Bauhinia variegata</name>
    <name type="common">Purple orchid tree</name>
    <name type="synonym">Phanera variegata</name>
    <dbReference type="NCBI Taxonomy" id="167791"/>
    <lineage>
        <taxon>Eukaryota</taxon>
        <taxon>Viridiplantae</taxon>
        <taxon>Streptophyta</taxon>
        <taxon>Embryophyta</taxon>
        <taxon>Tracheophyta</taxon>
        <taxon>Spermatophyta</taxon>
        <taxon>Magnoliopsida</taxon>
        <taxon>eudicotyledons</taxon>
        <taxon>Gunneridae</taxon>
        <taxon>Pentapetalae</taxon>
        <taxon>rosids</taxon>
        <taxon>fabids</taxon>
        <taxon>Fabales</taxon>
        <taxon>Fabaceae</taxon>
        <taxon>Cercidoideae</taxon>
        <taxon>Cercideae</taxon>
        <taxon>Bauhiniinae</taxon>
        <taxon>Bauhinia</taxon>
    </lineage>
</organism>
<comment type="caution">
    <text evidence="1">The sequence shown here is derived from an EMBL/GenBank/DDBJ whole genome shotgun (WGS) entry which is preliminary data.</text>
</comment>
<evidence type="ECO:0000313" key="2">
    <source>
        <dbReference type="Proteomes" id="UP000828941"/>
    </source>
</evidence>
<name>A0ACB9NNW4_BAUVA</name>
<reference evidence="1 2" key="1">
    <citation type="journal article" date="2022" name="DNA Res.">
        <title>Chromosomal-level genome assembly of the orchid tree Bauhinia variegata (Leguminosae; Cercidoideae) supports the allotetraploid origin hypothesis of Bauhinia.</title>
        <authorList>
            <person name="Zhong Y."/>
            <person name="Chen Y."/>
            <person name="Zheng D."/>
            <person name="Pang J."/>
            <person name="Liu Y."/>
            <person name="Luo S."/>
            <person name="Meng S."/>
            <person name="Qian L."/>
            <person name="Wei D."/>
            <person name="Dai S."/>
            <person name="Zhou R."/>
        </authorList>
    </citation>
    <scope>NUCLEOTIDE SEQUENCE [LARGE SCALE GENOMIC DNA]</scope>
    <source>
        <strain evidence="1">BV-YZ2020</strain>
    </source>
</reference>
<sequence>MISFSLSAEVSTADRVDDEDDLLIRQVETDADVTSSTQNTISSPSTASLNSPMLLRSSSAIFLGIEHIRLTEGANKAPILTTTNLPQDFDWRDHGAVTSIKDQINNLRSDR</sequence>
<proteinExistence type="predicted"/>
<dbReference type="Proteomes" id="UP000828941">
    <property type="component" value="Chromosome 6"/>
</dbReference>
<gene>
    <name evidence="1" type="ORF">L6164_015306</name>
</gene>
<evidence type="ECO:0000313" key="1">
    <source>
        <dbReference type="EMBL" id="KAI4336826.1"/>
    </source>
</evidence>
<dbReference type="EMBL" id="CM039431">
    <property type="protein sequence ID" value="KAI4336826.1"/>
    <property type="molecule type" value="Genomic_DNA"/>
</dbReference>